<accession>A0ABN8QLT5</accession>
<reference evidence="6 7" key="1">
    <citation type="submission" date="2022-05" db="EMBL/GenBank/DDBJ databases">
        <authorList>
            <consortium name="Genoscope - CEA"/>
            <person name="William W."/>
        </authorList>
    </citation>
    <scope>NUCLEOTIDE SEQUENCE [LARGE SCALE GENOMIC DNA]</scope>
</reference>
<dbReference type="InterPro" id="IPR018378">
    <property type="entry name" value="C-type_lectin_CS"/>
</dbReference>
<dbReference type="EMBL" id="CALNXK010000138">
    <property type="protein sequence ID" value="CAH3166796.1"/>
    <property type="molecule type" value="Genomic_DNA"/>
</dbReference>
<feature type="domain" description="C-type lectin" evidence="4">
    <location>
        <begin position="211"/>
        <end position="321"/>
    </location>
</feature>
<sequence length="419" mass="47570">VLCPGGWLSSFHGGCFKVHSNPLDWNSAKSACEALGSSLAVLNSEAKLRDFPQLLKSAAASKRDLWIGLYRNPENKQGWLWVGRSTVYFTSWDTGEPKNYESNDEDCGELRMPSGKWNDLPCHYHLPYICEISGKYNILHEYIYMQTIDGLKLVLSPRINSTNIIAELWRAKRACGAPWESLITSYFRVKLINKVLHFLVVNFCPQNWTPHQSTCYKLSSNTLEWIAAKFACEALGSNLAMLDSQAEQQSIGWRFRAWIGLHRDLSNNSRWQWTNGSVAVYLNFAYNQPDNWKGTEDCVEMRPSRKWNDLNCNASLHYSCELSSGFTCRKLSSLNEVQILPDSCVLHNQRYDSICSFSCANGKQISGPSSVRCGIRGFWSEEVNKVSCNGSYNSNFCFLLLFTFPCFSLDVPAALKNRL</sequence>
<keyword evidence="2" id="KW-1015">Disulfide bond</keyword>
<keyword evidence="7" id="KW-1185">Reference proteome</keyword>
<dbReference type="Gene3D" id="2.10.70.10">
    <property type="entry name" value="Complement Module, domain 1"/>
    <property type="match status" value="1"/>
</dbReference>
<evidence type="ECO:0000256" key="2">
    <source>
        <dbReference type="ARBA" id="ARBA00023157"/>
    </source>
</evidence>
<dbReference type="SUPFAM" id="SSF56436">
    <property type="entry name" value="C-type lectin-like"/>
    <property type="match status" value="2"/>
</dbReference>
<feature type="non-terminal residue" evidence="6">
    <location>
        <position position="1"/>
    </location>
</feature>
<comment type="caution">
    <text evidence="3">Lacks conserved residue(s) required for the propagation of feature annotation.</text>
</comment>
<protein>
    <recommendedName>
        <fullName evidence="8">C-type lectin domain-containing protein</fullName>
    </recommendedName>
</protein>
<dbReference type="InterPro" id="IPR016187">
    <property type="entry name" value="CTDL_fold"/>
</dbReference>
<feature type="domain" description="Sushi" evidence="5">
    <location>
        <begin position="326"/>
        <end position="390"/>
    </location>
</feature>
<keyword evidence="3" id="KW-0768">Sushi</keyword>
<evidence type="ECO:0000259" key="5">
    <source>
        <dbReference type="PROSITE" id="PS50923"/>
    </source>
</evidence>
<dbReference type="InterPro" id="IPR000436">
    <property type="entry name" value="Sushi_SCR_CCP_dom"/>
</dbReference>
<evidence type="ECO:0000313" key="7">
    <source>
        <dbReference type="Proteomes" id="UP001159405"/>
    </source>
</evidence>
<keyword evidence="1" id="KW-0732">Signal</keyword>
<evidence type="ECO:0000256" key="1">
    <source>
        <dbReference type="ARBA" id="ARBA00022729"/>
    </source>
</evidence>
<dbReference type="Proteomes" id="UP001159405">
    <property type="component" value="Unassembled WGS sequence"/>
</dbReference>
<dbReference type="InterPro" id="IPR016186">
    <property type="entry name" value="C-type_lectin-like/link_sf"/>
</dbReference>
<evidence type="ECO:0000313" key="6">
    <source>
        <dbReference type="EMBL" id="CAH3166796.1"/>
    </source>
</evidence>
<dbReference type="SUPFAM" id="SSF57535">
    <property type="entry name" value="Complement control module/SCR domain"/>
    <property type="match status" value="1"/>
</dbReference>
<proteinExistence type="predicted"/>
<dbReference type="Gene3D" id="3.10.100.10">
    <property type="entry name" value="Mannose-Binding Protein A, subunit A"/>
    <property type="match status" value="2"/>
</dbReference>
<evidence type="ECO:0000256" key="3">
    <source>
        <dbReference type="PROSITE-ProRule" id="PRU00302"/>
    </source>
</evidence>
<dbReference type="SMART" id="SM00034">
    <property type="entry name" value="CLECT"/>
    <property type="match status" value="2"/>
</dbReference>
<dbReference type="InterPro" id="IPR001304">
    <property type="entry name" value="C-type_lectin-like"/>
</dbReference>
<dbReference type="Pfam" id="PF00059">
    <property type="entry name" value="Lectin_C"/>
    <property type="match status" value="2"/>
</dbReference>
<dbReference type="InterPro" id="IPR050111">
    <property type="entry name" value="C-type_lectin/snaclec_domain"/>
</dbReference>
<feature type="domain" description="C-type lectin" evidence="4">
    <location>
        <begin position="11"/>
        <end position="131"/>
    </location>
</feature>
<dbReference type="PROSITE" id="PS50923">
    <property type="entry name" value="SUSHI"/>
    <property type="match status" value="1"/>
</dbReference>
<evidence type="ECO:0008006" key="8">
    <source>
        <dbReference type="Google" id="ProtNLM"/>
    </source>
</evidence>
<name>A0ABN8QLT5_9CNID</name>
<dbReference type="PROSITE" id="PS00615">
    <property type="entry name" value="C_TYPE_LECTIN_1"/>
    <property type="match status" value="2"/>
</dbReference>
<dbReference type="InterPro" id="IPR035976">
    <property type="entry name" value="Sushi/SCR/CCP_sf"/>
</dbReference>
<gene>
    <name evidence="6" type="ORF">PLOB_00007855</name>
</gene>
<dbReference type="PANTHER" id="PTHR22803">
    <property type="entry name" value="MANNOSE, PHOSPHOLIPASE, LECTIN RECEPTOR RELATED"/>
    <property type="match status" value="1"/>
</dbReference>
<comment type="caution">
    <text evidence="6">The sequence shown here is derived from an EMBL/GenBank/DDBJ whole genome shotgun (WGS) entry which is preliminary data.</text>
</comment>
<organism evidence="6 7">
    <name type="scientific">Porites lobata</name>
    <dbReference type="NCBI Taxonomy" id="104759"/>
    <lineage>
        <taxon>Eukaryota</taxon>
        <taxon>Metazoa</taxon>
        <taxon>Cnidaria</taxon>
        <taxon>Anthozoa</taxon>
        <taxon>Hexacorallia</taxon>
        <taxon>Scleractinia</taxon>
        <taxon>Fungiina</taxon>
        <taxon>Poritidae</taxon>
        <taxon>Porites</taxon>
    </lineage>
</organism>
<dbReference type="PROSITE" id="PS50041">
    <property type="entry name" value="C_TYPE_LECTIN_2"/>
    <property type="match status" value="2"/>
</dbReference>
<evidence type="ECO:0000259" key="4">
    <source>
        <dbReference type="PROSITE" id="PS50041"/>
    </source>
</evidence>
<dbReference type="CDD" id="cd00033">
    <property type="entry name" value="CCP"/>
    <property type="match status" value="1"/>
</dbReference>